<accession>A0A7Y9JAY1</accession>
<dbReference type="Proteomes" id="UP000535511">
    <property type="component" value="Unassembled WGS sequence"/>
</dbReference>
<proteinExistence type="predicted"/>
<name>A0A7Y9JAY1_9ACTN</name>
<dbReference type="AlphaFoldDB" id="A0A7Y9JAY1"/>
<protein>
    <submittedName>
        <fullName evidence="1">Uncharacterized protein</fullName>
    </submittedName>
</protein>
<sequence length="126" mass="13662">MSDFRSDPMPSPEGRGLARAAWDAYVGATKKYVNPAIEKTPLGDAITSISANKVSDLVGFWLLWHLYGGFEGLEALGMSRSSIYRKVATFRKLFGSHPDEYSFPGISIDVDAYLGGSGAQRDTHGS</sequence>
<gene>
    <name evidence="1" type="ORF">BJZ21_002300</name>
</gene>
<keyword evidence="2" id="KW-1185">Reference proteome</keyword>
<reference evidence="1 2" key="1">
    <citation type="submission" date="2020-07" db="EMBL/GenBank/DDBJ databases">
        <title>Sequencing the genomes of 1000 actinobacteria strains.</title>
        <authorList>
            <person name="Klenk H.-P."/>
        </authorList>
    </citation>
    <scope>NUCLEOTIDE SEQUENCE [LARGE SCALE GENOMIC DNA]</scope>
    <source>
        <strain evidence="1 2">DSM 21350</strain>
    </source>
</reference>
<dbReference type="EMBL" id="JACCBG010000001">
    <property type="protein sequence ID" value="NYD42217.1"/>
    <property type="molecule type" value="Genomic_DNA"/>
</dbReference>
<organism evidence="1 2">
    <name type="scientific">Nocardioides panaciterrulae</name>
    <dbReference type="NCBI Taxonomy" id="661492"/>
    <lineage>
        <taxon>Bacteria</taxon>
        <taxon>Bacillati</taxon>
        <taxon>Actinomycetota</taxon>
        <taxon>Actinomycetes</taxon>
        <taxon>Propionibacteriales</taxon>
        <taxon>Nocardioidaceae</taxon>
        <taxon>Nocardioides</taxon>
    </lineage>
</organism>
<dbReference type="RefSeq" id="WP_179663879.1">
    <property type="nucleotide sequence ID" value="NZ_JACCBG010000001.1"/>
</dbReference>
<evidence type="ECO:0000313" key="1">
    <source>
        <dbReference type="EMBL" id="NYD42217.1"/>
    </source>
</evidence>
<evidence type="ECO:0000313" key="2">
    <source>
        <dbReference type="Proteomes" id="UP000535511"/>
    </source>
</evidence>
<comment type="caution">
    <text evidence="1">The sequence shown here is derived from an EMBL/GenBank/DDBJ whole genome shotgun (WGS) entry which is preliminary data.</text>
</comment>